<proteinExistence type="inferred from homology"/>
<reference evidence="4" key="1">
    <citation type="journal article" date="2019" name="Int. J. Syst. Evol. Microbiol.">
        <title>The Global Catalogue of Microorganisms (GCM) 10K type strain sequencing project: providing services to taxonomists for standard genome sequencing and annotation.</title>
        <authorList>
            <consortium name="The Broad Institute Genomics Platform"/>
            <consortium name="The Broad Institute Genome Sequencing Center for Infectious Disease"/>
            <person name="Wu L."/>
            <person name="Ma J."/>
        </authorList>
    </citation>
    <scope>NUCLEOTIDE SEQUENCE [LARGE SCALE GENOMIC DNA]</scope>
    <source>
        <strain evidence="4">TISTR 1511</strain>
    </source>
</reference>
<evidence type="ECO:0000256" key="2">
    <source>
        <dbReference type="HAMAP-Rule" id="MF_00048"/>
    </source>
</evidence>
<dbReference type="SUPFAM" id="SSF52980">
    <property type="entry name" value="Restriction endonuclease-like"/>
    <property type="match status" value="1"/>
</dbReference>
<dbReference type="HAMAP" id="MF_00048">
    <property type="entry name" value="UPF0102"/>
    <property type="match status" value="1"/>
</dbReference>
<gene>
    <name evidence="3" type="ORF">ACFSUQ_05440</name>
</gene>
<dbReference type="Proteomes" id="UP001597453">
    <property type="component" value="Unassembled WGS sequence"/>
</dbReference>
<organism evidence="3 4">
    <name type="scientific">Gulosibacter bifidus</name>
    <dbReference type="NCBI Taxonomy" id="272239"/>
    <lineage>
        <taxon>Bacteria</taxon>
        <taxon>Bacillati</taxon>
        <taxon>Actinomycetota</taxon>
        <taxon>Actinomycetes</taxon>
        <taxon>Micrococcales</taxon>
        <taxon>Microbacteriaceae</taxon>
        <taxon>Gulosibacter</taxon>
    </lineage>
</organism>
<dbReference type="EMBL" id="JBHUNF010000003">
    <property type="protein sequence ID" value="MFD2674745.1"/>
    <property type="molecule type" value="Genomic_DNA"/>
</dbReference>
<name>A0ABW5RJA1_9MICO</name>
<dbReference type="InterPro" id="IPR003509">
    <property type="entry name" value="UPF0102_YraN-like"/>
</dbReference>
<evidence type="ECO:0000313" key="3">
    <source>
        <dbReference type="EMBL" id="MFD2674745.1"/>
    </source>
</evidence>
<protein>
    <recommendedName>
        <fullName evidence="2">UPF0102 protein ACFSUQ_05440</fullName>
    </recommendedName>
</protein>
<dbReference type="PANTHER" id="PTHR34039">
    <property type="entry name" value="UPF0102 PROTEIN YRAN"/>
    <property type="match status" value="1"/>
</dbReference>
<comment type="caution">
    <text evidence="3">The sequence shown here is derived from an EMBL/GenBank/DDBJ whole genome shotgun (WGS) entry which is preliminary data.</text>
</comment>
<accession>A0ABW5RJA1</accession>
<dbReference type="InterPro" id="IPR011856">
    <property type="entry name" value="tRNA_endonuc-like_dom_sf"/>
</dbReference>
<dbReference type="NCBIfam" id="NF009154">
    <property type="entry name" value="PRK12497.3-3"/>
    <property type="match status" value="1"/>
</dbReference>
<dbReference type="PANTHER" id="PTHR34039:SF1">
    <property type="entry name" value="UPF0102 PROTEIN YRAN"/>
    <property type="match status" value="1"/>
</dbReference>
<keyword evidence="4" id="KW-1185">Reference proteome</keyword>
<dbReference type="Pfam" id="PF02021">
    <property type="entry name" value="UPF0102"/>
    <property type="match status" value="1"/>
</dbReference>
<dbReference type="RefSeq" id="WP_066055974.1">
    <property type="nucleotide sequence ID" value="NZ_JBHUNF010000003.1"/>
</dbReference>
<evidence type="ECO:0000256" key="1">
    <source>
        <dbReference type="ARBA" id="ARBA00006738"/>
    </source>
</evidence>
<sequence>MANNISVGQAGEATACEYLRHRGFRILDTNWHCRYGEVDIVAQHGSDIVFVEVKTRRMLDTGHPLEALNPHKLRRMRQVAFEWRQAHPQVAGTTRIDAIGIYAPIGREPRIQHVDNLLI</sequence>
<dbReference type="CDD" id="cd20736">
    <property type="entry name" value="PoNe_Nuclease"/>
    <property type="match status" value="1"/>
</dbReference>
<dbReference type="Gene3D" id="3.40.1350.10">
    <property type="match status" value="1"/>
</dbReference>
<dbReference type="InterPro" id="IPR011335">
    <property type="entry name" value="Restrct_endonuc-II-like"/>
</dbReference>
<comment type="similarity">
    <text evidence="1 2">Belongs to the UPF0102 family.</text>
</comment>
<evidence type="ECO:0000313" key="4">
    <source>
        <dbReference type="Proteomes" id="UP001597453"/>
    </source>
</evidence>